<dbReference type="OrthoDB" id="914976at2"/>
<gene>
    <name evidence="1" type="ORF">SAMN05660313_03295</name>
</gene>
<proteinExistence type="predicted"/>
<dbReference type="InterPro" id="IPR008969">
    <property type="entry name" value="CarboxyPept-like_regulatory"/>
</dbReference>
<dbReference type="Pfam" id="PF13715">
    <property type="entry name" value="CarbopepD_reg_2"/>
    <property type="match status" value="1"/>
</dbReference>
<dbReference type="STRING" id="76595.SAMN05660313_03295"/>
<dbReference type="AlphaFoldDB" id="A0A1K1R5R2"/>
<accession>A0A1K1R5R2</accession>
<protein>
    <submittedName>
        <fullName evidence="1">CarboxypepD_reg-like domain-containing protein</fullName>
    </submittedName>
</protein>
<reference evidence="2" key="1">
    <citation type="submission" date="2016-11" db="EMBL/GenBank/DDBJ databases">
        <authorList>
            <person name="Varghese N."/>
            <person name="Submissions S."/>
        </authorList>
    </citation>
    <scope>NUCLEOTIDE SEQUENCE [LARGE SCALE GENOMIC DNA]</scope>
    <source>
        <strain evidence="2">DSM 24786</strain>
    </source>
</reference>
<dbReference type="Gene3D" id="2.60.40.1120">
    <property type="entry name" value="Carboxypeptidase-like, regulatory domain"/>
    <property type="match status" value="1"/>
</dbReference>
<dbReference type="SUPFAM" id="SSF49464">
    <property type="entry name" value="Carboxypeptidase regulatory domain-like"/>
    <property type="match status" value="1"/>
</dbReference>
<dbReference type="EMBL" id="FPIY01000007">
    <property type="protein sequence ID" value="SFW67257.1"/>
    <property type="molecule type" value="Genomic_DNA"/>
</dbReference>
<dbReference type="RefSeq" id="WP_072304903.1">
    <property type="nucleotide sequence ID" value="NZ_FPIY01000007.1"/>
</dbReference>
<name>A0A1K1R5R2_9FLAO</name>
<organism evidence="1 2">
    <name type="scientific">Cellulophaga fucicola</name>
    <dbReference type="NCBI Taxonomy" id="76595"/>
    <lineage>
        <taxon>Bacteria</taxon>
        <taxon>Pseudomonadati</taxon>
        <taxon>Bacteroidota</taxon>
        <taxon>Flavobacteriia</taxon>
        <taxon>Flavobacteriales</taxon>
        <taxon>Flavobacteriaceae</taxon>
        <taxon>Cellulophaga</taxon>
    </lineage>
</organism>
<keyword evidence="2" id="KW-1185">Reference proteome</keyword>
<dbReference type="Proteomes" id="UP000183257">
    <property type="component" value="Unassembled WGS sequence"/>
</dbReference>
<sequence>MRFFLLFFFFVFTITAQEVLIDGTIYDSKTQESIPYVSVSFLNTLKGASTDEKGYFFIDVPSAFLEKKVHLSSLGYKDTIVAVKQIVTDKKFYMEQESFELDEVVVAKSLGDSYVLNPVASYDLKSGFASSSTPWVLATYYPNIGAQKKYINKVTVFFQKDDSFKRKASKFRIRVYSVNPETKKPEADLLRKSIILEAFAENDFVSIDLSAFNIKMPREGVYIGLEWLFIPYNWYALKGKDPISNELTLEDRFAPTFGGIYNKNQNFKVMVYGMGEWTDFKVKSKDNTKHLIPAVSLKLSKEKQ</sequence>
<evidence type="ECO:0000313" key="1">
    <source>
        <dbReference type="EMBL" id="SFW67257.1"/>
    </source>
</evidence>
<evidence type="ECO:0000313" key="2">
    <source>
        <dbReference type="Proteomes" id="UP000183257"/>
    </source>
</evidence>